<reference evidence="3" key="1">
    <citation type="journal article" date="2019" name="Int. J. Syst. Evol. Microbiol.">
        <title>The Global Catalogue of Microorganisms (GCM) 10K type strain sequencing project: providing services to taxonomists for standard genome sequencing and annotation.</title>
        <authorList>
            <consortium name="The Broad Institute Genomics Platform"/>
            <consortium name="The Broad Institute Genome Sequencing Center for Infectious Disease"/>
            <person name="Wu L."/>
            <person name="Ma J."/>
        </authorList>
    </citation>
    <scope>NUCLEOTIDE SEQUENCE [LARGE SCALE GENOMIC DNA]</scope>
    <source>
        <strain evidence="3">JCM 9377</strain>
    </source>
</reference>
<dbReference type="RefSeq" id="WP_344832441.1">
    <property type="nucleotide sequence ID" value="NZ_BAAAUV010000013.1"/>
</dbReference>
<dbReference type="Proteomes" id="UP001501237">
    <property type="component" value="Unassembled WGS sequence"/>
</dbReference>
<evidence type="ECO:0000256" key="1">
    <source>
        <dbReference type="SAM" id="MobiDB-lite"/>
    </source>
</evidence>
<name>A0ABP6QDW8_9ACTN</name>
<feature type="region of interest" description="Disordered" evidence="1">
    <location>
        <begin position="83"/>
        <end position="106"/>
    </location>
</feature>
<protein>
    <submittedName>
        <fullName evidence="2">Uncharacterized protein</fullName>
    </submittedName>
</protein>
<accession>A0ABP6QDW8</accession>
<proteinExistence type="predicted"/>
<keyword evidence="3" id="KW-1185">Reference proteome</keyword>
<evidence type="ECO:0000313" key="3">
    <source>
        <dbReference type="Proteomes" id="UP001501237"/>
    </source>
</evidence>
<dbReference type="EMBL" id="BAAAUV010000013">
    <property type="protein sequence ID" value="GAA3222998.1"/>
    <property type="molecule type" value="Genomic_DNA"/>
</dbReference>
<gene>
    <name evidence="2" type="ORF">GCM10010468_49180</name>
</gene>
<organism evidence="2 3">
    <name type="scientific">Actinocorallia longicatena</name>
    <dbReference type="NCBI Taxonomy" id="111803"/>
    <lineage>
        <taxon>Bacteria</taxon>
        <taxon>Bacillati</taxon>
        <taxon>Actinomycetota</taxon>
        <taxon>Actinomycetes</taxon>
        <taxon>Streptosporangiales</taxon>
        <taxon>Thermomonosporaceae</taxon>
        <taxon>Actinocorallia</taxon>
    </lineage>
</organism>
<evidence type="ECO:0000313" key="2">
    <source>
        <dbReference type="EMBL" id="GAA3222998.1"/>
    </source>
</evidence>
<sequence length="106" mass="11582">MINESKQALGLLALQWPVGLDVRHETGWTGQVVVDHAEPIGWTDNGAHALLTRPVRGQSIPAVRVRRQVPGYGEVVGWFSPRVLSRSGRPPALPQAAQHRPGRGQK</sequence>
<comment type="caution">
    <text evidence="2">The sequence shown here is derived from an EMBL/GenBank/DDBJ whole genome shotgun (WGS) entry which is preliminary data.</text>
</comment>